<dbReference type="EMBL" id="HBUF01302775">
    <property type="protein sequence ID" value="CAG6691465.1"/>
    <property type="molecule type" value="Transcribed_RNA"/>
</dbReference>
<organism evidence="1">
    <name type="scientific">Cacopsylla melanoneura</name>
    <dbReference type="NCBI Taxonomy" id="428564"/>
    <lineage>
        <taxon>Eukaryota</taxon>
        <taxon>Metazoa</taxon>
        <taxon>Ecdysozoa</taxon>
        <taxon>Arthropoda</taxon>
        <taxon>Hexapoda</taxon>
        <taxon>Insecta</taxon>
        <taxon>Pterygota</taxon>
        <taxon>Neoptera</taxon>
        <taxon>Paraneoptera</taxon>
        <taxon>Hemiptera</taxon>
        <taxon>Sternorrhyncha</taxon>
        <taxon>Psylloidea</taxon>
        <taxon>Psyllidae</taxon>
        <taxon>Psyllinae</taxon>
        <taxon>Cacopsylla</taxon>
    </lineage>
</organism>
<proteinExistence type="predicted"/>
<dbReference type="AlphaFoldDB" id="A0A8D8TMW6"/>
<protein>
    <submittedName>
        <fullName evidence="1">Uncharacterized protein</fullName>
    </submittedName>
</protein>
<evidence type="ECO:0000313" key="1">
    <source>
        <dbReference type="EMBL" id="CAG6691465.1"/>
    </source>
</evidence>
<accession>A0A8D8TMW6</accession>
<name>A0A8D8TMW6_9HEMI</name>
<sequence>MYQHKYDIKNEGTSTAISAHAFENNHNFNFDEVKIIRKEDHYIKKRKPLEAFFINQTKNSINFKTDVGNIVCKYIPEPIGLHAIAFTSTFNSSARRVNISLRVLCGLMM</sequence>
<reference evidence="1" key="1">
    <citation type="submission" date="2021-05" db="EMBL/GenBank/DDBJ databases">
        <authorList>
            <person name="Alioto T."/>
            <person name="Alioto T."/>
            <person name="Gomez Garrido J."/>
        </authorList>
    </citation>
    <scope>NUCLEOTIDE SEQUENCE</scope>
</reference>